<protein>
    <submittedName>
        <fullName evidence="1">Uncharacterized protein</fullName>
    </submittedName>
</protein>
<organism evidence="1 2">
    <name type="scientific">Dreissena polymorpha</name>
    <name type="common">Zebra mussel</name>
    <name type="synonym">Mytilus polymorpha</name>
    <dbReference type="NCBI Taxonomy" id="45954"/>
    <lineage>
        <taxon>Eukaryota</taxon>
        <taxon>Metazoa</taxon>
        <taxon>Spiralia</taxon>
        <taxon>Lophotrochozoa</taxon>
        <taxon>Mollusca</taxon>
        <taxon>Bivalvia</taxon>
        <taxon>Autobranchia</taxon>
        <taxon>Heteroconchia</taxon>
        <taxon>Euheterodonta</taxon>
        <taxon>Imparidentia</taxon>
        <taxon>Neoheterodontei</taxon>
        <taxon>Myida</taxon>
        <taxon>Dreissenoidea</taxon>
        <taxon>Dreissenidae</taxon>
        <taxon>Dreissena</taxon>
    </lineage>
</organism>
<gene>
    <name evidence="1" type="ORF">DPMN_115182</name>
</gene>
<reference evidence="1" key="1">
    <citation type="journal article" date="2019" name="bioRxiv">
        <title>The Genome of the Zebra Mussel, Dreissena polymorpha: A Resource for Invasive Species Research.</title>
        <authorList>
            <person name="McCartney M.A."/>
            <person name="Auch B."/>
            <person name="Kono T."/>
            <person name="Mallez S."/>
            <person name="Zhang Y."/>
            <person name="Obille A."/>
            <person name="Becker A."/>
            <person name="Abrahante J.E."/>
            <person name="Garbe J."/>
            <person name="Badalamenti J.P."/>
            <person name="Herman A."/>
            <person name="Mangelson H."/>
            <person name="Liachko I."/>
            <person name="Sullivan S."/>
            <person name="Sone E.D."/>
            <person name="Koren S."/>
            <person name="Silverstein K.A.T."/>
            <person name="Beckman K.B."/>
            <person name="Gohl D.M."/>
        </authorList>
    </citation>
    <scope>NUCLEOTIDE SEQUENCE</scope>
    <source>
        <strain evidence="1">Duluth1</strain>
        <tissue evidence="1">Whole animal</tissue>
    </source>
</reference>
<keyword evidence="2" id="KW-1185">Reference proteome</keyword>
<evidence type="ECO:0000313" key="1">
    <source>
        <dbReference type="EMBL" id="KAH3841709.1"/>
    </source>
</evidence>
<sequence>MTTKDKRKLHKDNLSSVICNMEAIVMNINSVIAEVVDLVDEIDTIVQKVESIYKAKSTSTEICLDNNRNLCDVFKHPVITSQSNFSPYSPFLDYTFLELTNDCNVCVGNMYQYNEKYPLWIQNDTWKTSDLSVSEISEVSPGSSARSNSSRYVDTLSSNRRKQGHAGAVSHYPGTAEKENINQIRNCCVLREDNSELTSYNSYCGVYEHIMERQLEDLIWNEIGYDVDNYEMSASQDFSEHGDFSTEYVESKCEPLRT</sequence>
<name>A0A9D4QSE7_DREPO</name>
<dbReference type="Proteomes" id="UP000828390">
    <property type="component" value="Unassembled WGS sequence"/>
</dbReference>
<comment type="caution">
    <text evidence="1">The sequence shown here is derived from an EMBL/GenBank/DDBJ whole genome shotgun (WGS) entry which is preliminary data.</text>
</comment>
<dbReference type="AlphaFoldDB" id="A0A9D4QSE7"/>
<evidence type="ECO:0000313" key="2">
    <source>
        <dbReference type="Proteomes" id="UP000828390"/>
    </source>
</evidence>
<proteinExistence type="predicted"/>
<dbReference type="EMBL" id="JAIWYP010000004">
    <property type="protein sequence ID" value="KAH3841709.1"/>
    <property type="molecule type" value="Genomic_DNA"/>
</dbReference>
<accession>A0A9D4QSE7</accession>
<reference evidence="1" key="2">
    <citation type="submission" date="2020-11" db="EMBL/GenBank/DDBJ databases">
        <authorList>
            <person name="McCartney M.A."/>
            <person name="Auch B."/>
            <person name="Kono T."/>
            <person name="Mallez S."/>
            <person name="Becker A."/>
            <person name="Gohl D.M."/>
            <person name="Silverstein K.A.T."/>
            <person name="Koren S."/>
            <person name="Bechman K.B."/>
            <person name="Herman A."/>
            <person name="Abrahante J.E."/>
            <person name="Garbe J."/>
        </authorList>
    </citation>
    <scope>NUCLEOTIDE SEQUENCE</scope>
    <source>
        <strain evidence="1">Duluth1</strain>
        <tissue evidence="1">Whole animal</tissue>
    </source>
</reference>